<dbReference type="GO" id="GO:0003677">
    <property type="term" value="F:DNA binding"/>
    <property type="evidence" value="ECO:0007669"/>
    <property type="project" value="UniProtKB-KW"/>
</dbReference>
<evidence type="ECO:0000313" key="4">
    <source>
        <dbReference type="Proteomes" id="UP000276834"/>
    </source>
</evidence>
<gene>
    <name evidence="3" type="ORF">DV515_00014462</name>
</gene>
<dbReference type="GO" id="GO:0005634">
    <property type="term" value="C:nucleus"/>
    <property type="evidence" value="ECO:0007669"/>
    <property type="project" value="UniProtKB-SubCell"/>
</dbReference>
<dbReference type="GO" id="GO:0005737">
    <property type="term" value="C:cytoplasm"/>
    <property type="evidence" value="ECO:0007669"/>
    <property type="project" value="UniProtKB-SubCell"/>
</dbReference>
<sequence>MPPAGPATPENVAKTSSCSELSFEGHRNSVAGQKAEGGDKERETAVGWEPVRYRPVNAARVPAKGALLLGSEGCEGHLASPTPMSQGRLKITANVNEVLWCLWTQPSTRHRKGAEMGAENSPECSLSSDKIFLQPHGSMRDAHAGISGLRERSVKEKVLVVPLVSFPCPHFRLSTPGRGLGAALPAERDVPRGQRGSGSLVLSLSPAWAASPRGDRRAAADVRRLEPAVRGRGDPAEAPANPAVLSPPGYSTVAFDGTPSYGHTPSHPAAQFTNHSFKHEDPISQQPSLGNFCLRGGRSQGLCGGAGEPQGPAPSPRKPGTEPELPGAGGRDPGDPFKRRGGRSPQGLTLCCSLRRGPAVLGASPGVRLSHADRQLYGQPGAAPPDALQQVPRPAGSFACSPCARVFAAMRSPPRMPFPGRLALPSRGWGPGRASRRGRARAAGAAASGKREPGLPRSLGLSHSPPRWGSPAEPHASSPLSESPQPRSPCPRPGGSSHGHSVVQAIKTQLRQEPFRGSQERWELAWLFIEIGAINLSDFLAGRKVPASGSSCRLVVSPQINRHWTIIGGANSCAEETEIARRSGKSINMVWRRLGEGSSERPRAVAAFPSPPGPRGSPSPRSWKRQRLQAGVRTEVAFLTRPPPAQRLGTRTQRGWAALCHGERFPPDLSLDPALLPGRFTAHSTRQRLFHFEGSPSHTNPAPAARPAQVAELGAASPCALLNTFKTAWKMWSGKQMSRFGTETGGTHLPHLQSPENDCTCRGRRPCPRPLCAPRRGALRERSGDGAQPRNGGVVGPHTGWGQQELPFAFSSGQGGMWRRRRGGEREMVLPLSPAECGGRCFPAPPPLCHWFVVPRPLTPAKAAGPLRLAAPRRDGHPSGSAACSRTRGAMLRRAESPPPDAPASPSSPSLQLGARDSSGSLRSPAPAREGPARLQSGGTRGSSASPSLPYRGKLDTGDKLAHIASMGLWVH</sequence>
<dbReference type="InterPro" id="IPR000976">
    <property type="entry name" value="Wilms_tumour_N"/>
</dbReference>
<feature type="region of interest" description="Disordered" evidence="1">
    <location>
        <begin position="226"/>
        <end position="247"/>
    </location>
</feature>
<comment type="caution">
    <text evidence="3">The sequence shown here is derived from an EMBL/GenBank/DDBJ whole genome shotgun (WGS) entry which is preliminary data.</text>
</comment>
<dbReference type="OrthoDB" id="8922241at2759"/>
<dbReference type="AlphaFoldDB" id="A0A3L8RZ88"/>
<feature type="region of interest" description="Disordered" evidence="1">
    <location>
        <begin position="779"/>
        <end position="816"/>
    </location>
</feature>
<proteinExistence type="predicted"/>
<reference evidence="3 4" key="1">
    <citation type="journal article" date="2018" name="Proc. R. Soc. B">
        <title>A non-coding region near Follistatin controls head colour polymorphism in the Gouldian finch.</title>
        <authorList>
            <person name="Toomey M.B."/>
            <person name="Marques C.I."/>
            <person name="Andrade P."/>
            <person name="Araujo P.M."/>
            <person name="Sabatino S."/>
            <person name="Gazda M.A."/>
            <person name="Afonso S."/>
            <person name="Lopes R.J."/>
            <person name="Corbo J.C."/>
            <person name="Carneiro M."/>
        </authorList>
    </citation>
    <scope>NUCLEOTIDE SEQUENCE [LARGE SCALE GENOMIC DNA]</scope>
    <source>
        <strain evidence="3">Red01</strain>
        <tissue evidence="3">Muscle</tissue>
    </source>
</reference>
<feature type="region of interest" description="Disordered" evidence="1">
    <location>
        <begin position="1"/>
        <end position="43"/>
    </location>
</feature>
<feature type="compositionally biased region" description="Low complexity" evidence="1">
    <location>
        <begin position="493"/>
        <end position="502"/>
    </location>
</feature>
<dbReference type="GO" id="GO:0006355">
    <property type="term" value="P:regulation of DNA-templated transcription"/>
    <property type="evidence" value="ECO:0007669"/>
    <property type="project" value="InterPro"/>
</dbReference>
<evidence type="ECO:0000259" key="2">
    <source>
        <dbReference type="Pfam" id="PF02165"/>
    </source>
</evidence>
<protein>
    <recommendedName>
        <fullName evidence="2">Wilm's tumour protein N-terminal domain-containing protein</fullName>
    </recommendedName>
</protein>
<evidence type="ECO:0000313" key="3">
    <source>
        <dbReference type="EMBL" id="RLV90358.1"/>
    </source>
</evidence>
<organism evidence="3 4">
    <name type="scientific">Chloebia gouldiae</name>
    <name type="common">Gouldian finch</name>
    <name type="synonym">Erythrura gouldiae</name>
    <dbReference type="NCBI Taxonomy" id="44316"/>
    <lineage>
        <taxon>Eukaryota</taxon>
        <taxon>Metazoa</taxon>
        <taxon>Chordata</taxon>
        <taxon>Craniata</taxon>
        <taxon>Vertebrata</taxon>
        <taxon>Euteleostomi</taxon>
        <taxon>Archelosauria</taxon>
        <taxon>Archosauria</taxon>
        <taxon>Dinosauria</taxon>
        <taxon>Saurischia</taxon>
        <taxon>Theropoda</taxon>
        <taxon>Coelurosauria</taxon>
        <taxon>Aves</taxon>
        <taxon>Neognathae</taxon>
        <taxon>Neoaves</taxon>
        <taxon>Telluraves</taxon>
        <taxon>Australaves</taxon>
        <taxon>Passeriformes</taxon>
        <taxon>Passeroidea</taxon>
        <taxon>Passeridae</taxon>
        <taxon>Chloebia</taxon>
    </lineage>
</organism>
<name>A0A3L8RZ88_CHLGU</name>
<dbReference type="Pfam" id="PF02165">
    <property type="entry name" value="WT1"/>
    <property type="match status" value="1"/>
</dbReference>
<feature type="domain" description="Wilm's tumour protein N-terminal" evidence="2">
    <location>
        <begin position="249"/>
        <end position="291"/>
    </location>
</feature>
<feature type="region of interest" description="Disordered" evidence="1">
    <location>
        <begin position="300"/>
        <end position="345"/>
    </location>
</feature>
<feature type="region of interest" description="Disordered" evidence="1">
    <location>
        <begin position="411"/>
        <end position="502"/>
    </location>
</feature>
<feature type="region of interest" description="Disordered" evidence="1">
    <location>
        <begin position="869"/>
        <end position="956"/>
    </location>
</feature>
<evidence type="ECO:0000256" key="1">
    <source>
        <dbReference type="SAM" id="MobiDB-lite"/>
    </source>
</evidence>
<feature type="compositionally biased region" description="Basic and acidic residues" evidence="1">
    <location>
        <begin position="226"/>
        <end position="235"/>
    </location>
</feature>
<dbReference type="Proteomes" id="UP000276834">
    <property type="component" value="Unassembled WGS sequence"/>
</dbReference>
<feature type="region of interest" description="Disordered" evidence="1">
    <location>
        <begin position="601"/>
        <end position="625"/>
    </location>
</feature>
<accession>A0A3L8RZ88</accession>
<dbReference type="EMBL" id="QUSF01000125">
    <property type="protein sequence ID" value="RLV90358.1"/>
    <property type="molecule type" value="Genomic_DNA"/>
</dbReference>
<keyword evidence="4" id="KW-1185">Reference proteome</keyword>